<dbReference type="EMBL" id="UINC01023917">
    <property type="protein sequence ID" value="SVA96545.1"/>
    <property type="molecule type" value="Genomic_DNA"/>
</dbReference>
<evidence type="ECO:0000313" key="1">
    <source>
        <dbReference type="EMBL" id="SVA96545.1"/>
    </source>
</evidence>
<gene>
    <name evidence="1" type="ORF">METZ01_LOCUS149399</name>
</gene>
<dbReference type="AlphaFoldDB" id="A0A382A4V0"/>
<sequence length="35" mass="4301">MIDQFPSLKIQYDKFMTVYNLVKDEYEEPINVDHH</sequence>
<name>A0A382A4V0_9ZZZZ</name>
<proteinExistence type="predicted"/>
<organism evidence="1">
    <name type="scientific">marine metagenome</name>
    <dbReference type="NCBI Taxonomy" id="408172"/>
    <lineage>
        <taxon>unclassified sequences</taxon>
        <taxon>metagenomes</taxon>
        <taxon>ecological metagenomes</taxon>
    </lineage>
</organism>
<reference evidence="1" key="1">
    <citation type="submission" date="2018-05" db="EMBL/GenBank/DDBJ databases">
        <authorList>
            <person name="Lanie J.A."/>
            <person name="Ng W.-L."/>
            <person name="Kazmierczak K.M."/>
            <person name="Andrzejewski T.M."/>
            <person name="Davidsen T.M."/>
            <person name="Wayne K.J."/>
            <person name="Tettelin H."/>
            <person name="Glass J.I."/>
            <person name="Rusch D."/>
            <person name="Podicherti R."/>
            <person name="Tsui H.-C.T."/>
            <person name="Winkler M.E."/>
        </authorList>
    </citation>
    <scope>NUCLEOTIDE SEQUENCE</scope>
</reference>
<protein>
    <submittedName>
        <fullName evidence="1">Uncharacterized protein</fullName>
    </submittedName>
</protein>
<accession>A0A382A4V0</accession>